<dbReference type="NCBIfam" id="NF047412">
    <property type="entry name" value="sig_GCG_CRPN_rpt"/>
    <property type="match status" value="1"/>
</dbReference>
<keyword evidence="1" id="KW-0732">Signal</keyword>
<feature type="signal peptide" evidence="1">
    <location>
        <begin position="1"/>
        <end position="33"/>
    </location>
</feature>
<dbReference type="AlphaFoldDB" id="A0A0W0VWX0"/>
<organism evidence="2 3">
    <name type="scientific">Legionella maceachernii</name>
    <dbReference type="NCBI Taxonomy" id="466"/>
    <lineage>
        <taxon>Bacteria</taxon>
        <taxon>Pseudomonadati</taxon>
        <taxon>Pseudomonadota</taxon>
        <taxon>Gammaproteobacteria</taxon>
        <taxon>Legionellales</taxon>
        <taxon>Legionellaceae</taxon>
        <taxon>Legionella</taxon>
    </lineage>
</organism>
<evidence type="ECO:0000313" key="3">
    <source>
        <dbReference type="Proteomes" id="UP000054908"/>
    </source>
</evidence>
<feature type="chain" id="PRO_5006915141" evidence="1">
    <location>
        <begin position="34"/>
        <end position="78"/>
    </location>
</feature>
<reference evidence="2 3" key="1">
    <citation type="submission" date="2015-11" db="EMBL/GenBank/DDBJ databases">
        <title>Genomic analysis of 38 Legionella species identifies large and diverse effector repertoires.</title>
        <authorList>
            <person name="Burstein D."/>
            <person name="Amaro F."/>
            <person name="Zusman T."/>
            <person name="Lifshitz Z."/>
            <person name="Cohen O."/>
            <person name="Gilbert J.A."/>
            <person name="Pupko T."/>
            <person name="Shuman H.A."/>
            <person name="Segal G."/>
        </authorList>
    </citation>
    <scope>NUCLEOTIDE SEQUENCE [LARGE SCALE GENOMIC DNA]</scope>
    <source>
        <strain evidence="2 3">PX-1-G2-E2</strain>
    </source>
</reference>
<evidence type="ECO:0000256" key="1">
    <source>
        <dbReference type="SAM" id="SignalP"/>
    </source>
</evidence>
<gene>
    <name evidence="2" type="ORF">Lmac_2501</name>
</gene>
<dbReference type="PATRIC" id="fig|466.6.peg.2668"/>
<dbReference type="RefSeq" id="WP_058453204.1">
    <property type="nucleotide sequence ID" value="NZ_CAAAIB010000007.1"/>
</dbReference>
<dbReference type="OrthoDB" id="5651254at2"/>
<comment type="caution">
    <text evidence="2">The sequence shown here is derived from an EMBL/GenBank/DDBJ whole genome shotgun (WGS) entry which is preliminary data.</text>
</comment>
<protein>
    <submittedName>
        <fullName evidence="2">Uncharacterized protein</fullName>
    </submittedName>
</protein>
<keyword evidence="3" id="KW-1185">Reference proteome</keyword>
<proteinExistence type="predicted"/>
<dbReference type="EMBL" id="LNYL01000050">
    <property type="protein sequence ID" value="KTD24414.1"/>
    <property type="molecule type" value="Genomic_DNA"/>
</dbReference>
<dbReference type="InterPro" id="IPR058110">
    <property type="entry name" value="GCG_CRPN_dom"/>
</dbReference>
<dbReference type="STRING" id="466.Lmac_2501"/>
<dbReference type="Proteomes" id="UP000054908">
    <property type="component" value="Unassembled WGS sequence"/>
</dbReference>
<name>A0A0W0VWX0_9GAMM</name>
<sequence length="78" mass="8419">MRAHSISILGLLRMVAMVSLLCLAAGYTSQANAAQDCGLGYHKSLYGGCIANHPGPFARPILSRPGCWTNLFGQFRCY</sequence>
<accession>A0A0W0VWX0</accession>
<evidence type="ECO:0000313" key="2">
    <source>
        <dbReference type="EMBL" id="KTD24414.1"/>
    </source>
</evidence>